<proteinExistence type="predicted"/>
<organism evidence="1 2">
    <name type="scientific">Aspergillus aculeatinus CBS 121060</name>
    <dbReference type="NCBI Taxonomy" id="1448322"/>
    <lineage>
        <taxon>Eukaryota</taxon>
        <taxon>Fungi</taxon>
        <taxon>Dikarya</taxon>
        <taxon>Ascomycota</taxon>
        <taxon>Pezizomycotina</taxon>
        <taxon>Eurotiomycetes</taxon>
        <taxon>Eurotiomycetidae</taxon>
        <taxon>Eurotiales</taxon>
        <taxon>Aspergillaceae</taxon>
        <taxon>Aspergillus</taxon>
        <taxon>Aspergillus subgen. Circumdati</taxon>
    </lineage>
</organism>
<reference evidence="1" key="1">
    <citation type="submission" date="2018-02" db="EMBL/GenBank/DDBJ databases">
        <title>The genomes of Aspergillus section Nigri reveals drivers in fungal speciation.</title>
        <authorList>
            <consortium name="DOE Joint Genome Institute"/>
            <person name="Vesth T.C."/>
            <person name="Nybo J."/>
            <person name="Theobald S."/>
            <person name="Brandl J."/>
            <person name="Frisvad J.C."/>
            <person name="Nielsen K.F."/>
            <person name="Lyhne E.K."/>
            <person name="Kogle M.E."/>
            <person name="Kuo A."/>
            <person name="Riley R."/>
            <person name="Clum A."/>
            <person name="Nolan M."/>
            <person name="Lipzen A."/>
            <person name="Salamov A."/>
            <person name="Henrissat B."/>
            <person name="Wiebenga A."/>
            <person name="De vries R.P."/>
            <person name="Grigoriev I.V."/>
            <person name="Mortensen U.H."/>
            <person name="Andersen M.R."/>
            <person name="Baker S.E."/>
        </authorList>
    </citation>
    <scope>NUCLEOTIDE SEQUENCE</scope>
    <source>
        <strain evidence="1">CBS 121060</strain>
    </source>
</reference>
<dbReference type="Proteomes" id="UP000249661">
    <property type="component" value="Unassembled WGS sequence"/>
</dbReference>
<accession>A0ACD1HHJ7</accession>
<evidence type="ECO:0000313" key="2">
    <source>
        <dbReference type="Proteomes" id="UP000249661"/>
    </source>
</evidence>
<keyword evidence="2" id="KW-1185">Reference proteome</keyword>
<sequence length="163" mass="18226">MQPNLTARRNTHPSTASHKDSAGSPSTPKPSSRAPRTSLPVTANPLLCSRRAQSARIHSDKYHSLSLWQLTRARRCRCSLVVVDAPSTAEEKSFMLHLEPGFPLDVEAQLGLRFDVIEDQCVYVARLPFVRPPPELLCCFPVTGPLEQSLKKFQRRGRHVEMG</sequence>
<name>A0ACD1HHJ7_9EURO</name>
<protein>
    <submittedName>
        <fullName evidence="1">Uncharacterized protein</fullName>
    </submittedName>
</protein>
<gene>
    <name evidence="1" type="ORF">BO66DRAFT_248732</name>
</gene>
<dbReference type="EMBL" id="KZ824941">
    <property type="protein sequence ID" value="RAH72838.1"/>
    <property type="molecule type" value="Genomic_DNA"/>
</dbReference>
<evidence type="ECO:0000313" key="1">
    <source>
        <dbReference type="EMBL" id="RAH72838.1"/>
    </source>
</evidence>